<protein>
    <submittedName>
        <fullName evidence="3">EAL domain-containing protein</fullName>
    </submittedName>
</protein>
<evidence type="ECO:0000259" key="2">
    <source>
        <dbReference type="PROSITE" id="PS51833"/>
    </source>
</evidence>
<dbReference type="PIRSF" id="PIRSF003180">
    <property type="entry name" value="DiGMPpdiest_YuxH"/>
    <property type="match status" value="1"/>
</dbReference>
<dbReference type="PROSITE" id="PS51833">
    <property type="entry name" value="HDOD"/>
    <property type="match status" value="1"/>
</dbReference>
<dbReference type="Gene3D" id="1.10.3210.10">
    <property type="entry name" value="Hypothetical protein af1432"/>
    <property type="match status" value="1"/>
</dbReference>
<dbReference type="InterPro" id="IPR014408">
    <property type="entry name" value="dGMP_Pdiesterase_EAL/HD-GYP"/>
</dbReference>
<dbReference type="InterPro" id="IPR035919">
    <property type="entry name" value="EAL_sf"/>
</dbReference>
<gene>
    <name evidence="3" type="ORF">D1Z90_07365</name>
</gene>
<evidence type="ECO:0000313" key="3">
    <source>
        <dbReference type="EMBL" id="RJG48671.1"/>
    </source>
</evidence>
<organism evidence="3 4">
    <name type="scientific">Motilimonas pumila</name>
    <dbReference type="NCBI Taxonomy" id="2303987"/>
    <lineage>
        <taxon>Bacteria</taxon>
        <taxon>Pseudomonadati</taxon>
        <taxon>Pseudomonadota</taxon>
        <taxon>Gammaproteobacteria</taxon>
        <taxon>Alteromonadales</taxon>
        <taxon>Alteromonadales genera incertae sedis</taxon>
        <taxon>Motilimonas</taxon>
    </lineage>
</organism>
<evidence type="ECO:0000259" key="1">
    <source>
        <dbReference type="PROSITE" id="PS50883"/>
    </source>
</evidence>
<dbReference type="Proteomes" id="UP000283255">
    <property type="component" value="Unassembled WGS sequence"/>
</dbReference>
<dbReference type="Pfam" id="PF00563">
    <property type="entry name" value="EAL"/>
    <property type="match status" value="1"/>
</dbReference>
<reference evidence="3 4" key="1">
    <citation type="submission" date="2018-09" db="EMBL/GenBank/DDBJ databases">
        <authorList>
            <person name="Wang F."/>
        </authorList>
    </citation>
    <scope>NUCLEOTIDE SEQUENCE [LARGE SCALE GENOMIC DNA]</scope>
    <source>
        <strain evidence="3 4">PLHSC7-2</strain>
    </source>
</reference>
<dbReference type="PANTHER" id="PTHR33525">
    <property type="match status" value="1"/>
</dbReference>
<dbReference type="RefSeq" id="WP_119910112.1">
    <property type="nucleotide sequence ID" value="NZ_QZCH01000007.1"/>
</dbReference>
<dbReference type="InterPro" id="IPR052340">
    <property type="entry name" value="RNase_Y/CdgJ"/>
</dbReference>
<dbReference type="SUPFAM" id="SSF109604">
    <property type="entry name" value="HD-domain/PDEase-like"/>
    <property type="match status" value="1"/>
</dbReference>
<dbReference type="Pfam" id="PF08668">
    <property type="entry name" value="HDOD"/>
    <property type="match status" value="1"/>
</dbReference>
<feature type="domain" description="HDOD" evidence="2">
    <location>
        <begin position="198"/>
        <end position="385"/>
    </location>
</feature>
<dbReference type="PANTHER" id="PTHR33525:SF4">
    <property type="entry name" value="CYCLIC DI-GMP PHOSPHODIESTERASE CDGJ"/>
    <property type="match status" value="1"/>
</dbReference>
<proteinExistence type="predicted"/>
<dbReference type="Gene3D" id="3.20.20.450">
    <property type="entry name" value="EAL domain"/>
    <property type="match status" value="1"/>
</dbReference>
<dbReference type="OrthoDB" id="9804751at2"/>
<dbReference type="AlphaFoldDB" id="A0A418YGB5"/>
<dbReference type="InterPro" id="IPR013976">
    <property type="entry name" value="HDOD"/>
</dbReference>
<comment type="caution">
    <text evidence="3">The sequence shown here is derived from an EMBL/GenBank/DDBJ whole genome shotgun (WGS) entry which is preliminary data.</text>
</comment>
<name>A0A418YGB5_9GAMM</name>
<evidence type="ECO:0000313" key="4">
    <source>
        <dbReference type="Proteomes" id="UP000283255"/>
    </source>
</evidence>
<sequence>MYSFVARQPILNQHQNLVAYELLFRDSAENVFPQIDSEYATKKLVSDTFLNLGLNKIANDKVCFINFTETAILQSLPLLLPKEHVVIELLEDIKPSDELLAQVKMLAQRGYKLALDDFEYNDAWERFFPYIKLIKFDLRLSSMASIKAVMDRCRPHKMKYLAEKVETHEEFQQAKALGFDFYQGYFFSKPEMLQQKELSHSQINIMELLAEVNKAELNFSRIDNIFSRDVSLSYKLLMFVNKLVKSNAKSITSFRQAAVYLGEEQLKKFVSLIATTQTDLDKPSELYLMSVARGRFCENLAALHKTNILPSNAFLAGLFSLLDSLLDQPLESLLENIPIDDEIVAALLQQQGPLAQYIAAIGYFEKGQWQDISEIAAALGLTTEKMSKCYLEALSWANSFTESTSQ</sequence>
<reference evidence="3 4" key="2">
    <citation type="submission" date="2019-01" db="EMBL/GenBank/DDBJ databases">
        <title>Motilimonas pumilus sp. nov., isolated from the gut of sea cucumber (Apostichopus japonicus).</title>
        <authorList>
            <person name="Wang F.-Q."/>
            <person name="Ren L.-H."/>
            <person name="Lin Y.-W."/>
            <person name="Sun G.-H."/>
            <person name="Du Z.-J."/>
            <person name="Zhao J.-X."/>
            <person name="Liu X.-J."/>
            <person name="Liu L.-J."/>
        </authorList>
    </citation>
    <scope>NUCLEOTIDE SEQUENCE [LARGE SCALE GENOMIC DNA]</scope>
    <source>
        <strain evidence="3 4">PLHSC7-2</strain>
    </source>
</reference>
<dbReference type="SMART" id="SM00052">
    <property type="entry name" value="EAL"/>
    <property type="match status" value="1"/>
</dbReference>
<dbReference type="InterPro" id="IPR001633">
    <property type="entry name" value="EAL_dom"/>
</dbReference>
<dbReference type="EMBL" id="QZCH01000007">
    <property type="protein sequence ID" value="RJG48671.1"/>
    <property type="molecule type" value="Genomic_DNA"/>
</dbReference>
<feature type="domain" description="EAL" evidence="1">
    <location>
        <begin position="1"/>
        <end position="204"/>
    </location>
</feature>
<dbReference type="SUPFAM" id="SSF141868">
    <property type="entry name" value="EAL domain-like"/>
    <property type="match status" value="1"/>
</dbReference>
<dbReference type="PROSITE" id="PS50883">
    <property type="entry name" value="EAL"/>
    <property type="match status" value="1"/>
</dbReference>
<keyword evidence="4" id="KW-1185">Reference proteome</keyword>
<accession>A0A418YGB5</accession>